<sequence length="342" mass="37929">MPFQRVNAQGFRQFEQARPLLAALIEAGLLAALPPADGEDLLRYLQRLDGLPAPLEGGSALRLEWYANANEGHDGEEPRATHELMLSLVDDPDCIAHTCWDARRGLGQLHPLLLGSILAHLSAFTAHSWGVYTATDALFEADMTLYEGGPSAFWQDLHRELRAELGRTPTRAEVRDRARDRCIPPGELMRQIGLNETLPAVSDRLRLSPEAIQDLAKAHTGKWAQTTSEIAQALSTLRDIDARLVELGHPADEAARWGRGEMRRSPLCVISGQAEPTPSGHLHLTQEFLEEAWQLAAQDKGFYPTLTVRLLTPEDVTRAAEMVRLLWAAKRHVHRIVDLLAG</sequence>
<proteinExistence type="predicted"/>
<protein>
    <submittedName>
        <fullName evidence="1">Uncharacterized protein</fullName>
    </submittedName>
</protein>
<comment type="caution">
    <text evidence="1">The sequence shown here is derived from an EMBL/GenBank/DDBJ whole genome shotgun (WGS) entry which is preliminary data.</text>
</comment>
<evidence type="ECO:0000313" key="1">
    <source>
        <dbReference type="EMBL" id="GAA5534086.1"/>
    </source>
</evidence>
<gene>
    <name evidence="1" type="ORF">Dalu01_02494</name>
</gene>
<keyword evidence="2" id="KW-1185">Reference proteome</keyword>
<organism evidence="1 2">
    <name type="scientific">Deinococcus aluminii</name>
    <dbReference type="NCBI Taxonomy" id="1656885"/>
    <lineage>
        <taxon>Bacteria</taxon>
        <taxon>Thermotogati</taxon>
        <taxon>Deinococcota</taxon>
        <taxon>Deinococci</taxon>
        <taxon>Deinococcales</taxon>
        <taxon>Deinococcaceae</taxon>
        <taxon>Deinococcus</taxon>
    </lineage>
</organism>
<evidence type="ECO:0000313" key="2">
    <source>
        <dbReference type="Proteomes" id="UP001404956"/>
    </source>
</evidence>
<accession>A0ABP9XHS7</accession>
<name>A0ABP9XHS7_9DEIO</name>
<dbReference type="RefSeq" id="WP_345455099.1">
    <property type="nucleotide sequence ID" value="NZ_BAABRV010000005.1"/>
</dbReference>
<reference evidence="1 2" key="1">
    <citation type="submission" date="2024-02" db="EMBL/GenBank/DDBJ databases">
        <title>Deinococcus aluminii NBRC 112889.</title>
        <authorList>
            <person name="Ichikawa N."/>
            <person name="Katano-Makiyama Y."/>
            <person name="Hidaka K."/>
        </authorList>
    </citation>
    <scope>NUCLEOTIDE SEQUENCE [LARGE SCALE GENOMIC DNA]</scope>
    <source>
        <strain evidence="1 2">NBRC 112889</strain>
    </source>
</reference>
<dbReference type="Proteomes" id="UP001404956">
    <property type="component" value="Unassembled WGS sequence"/>
</dbReference>
<dbReference type="EMBL" id="BAABRV010000005">
    <property type="protein sequence ID" value="GAA5534086.1"/>
    <property type="molecule type" value="Genomic_DNA"/>
</dbReference>